<evidence type="ECO:0000313" key="3">
    <source>
        <dbReference type="EMBL" id="KAK1561305.1"/>
    </source>
</evidence>
<feature type="region of interest" description="Disordered" evidence="1">
    <location>
        <begin position="120"/>
        <end position="214"/>
    </location>
</feature>
<sequence length="308" mass="34737">MISTHWSFTRDSIVPKPEAGEIVMTKAWVERGLSLSCSDFYPRPQHIRAPPHNICPNSYLLLSNFALCEGHLGIRPDIRVWQFFFRVKKETKDKAMLNTLARTIIRVPVSGDAMEEVGRMMRKRSRQQGDPSTYEASPRQRFRSKPELSGEASAKKPKTRIRVPPPWTTSQEPITKYMKKSPAVGPATPIPPCLSPYSSATPPQADPSPPPAANTPPEIIPVSSRWAGKILRPKALLKKTRKNKAKERLKSLLPRRPEMALATSSLFRTLEIITSTPKAYATKFFNKLSEEKWELEQDLLNAMLNNVG</sequence>
<protein>
    <recommendedName>
        <fullName evidence="2">Transposase (putative) gypsy type domain-containing protein</fullName>
    </recommendedName>
</protein>
<dbReference type="Proteomes" id="UP001231189">
    <property type="component" value="Unassembled WGS sequence"/>
</dbReference>
<accession>A0AAD8UXG2</accession>
<comment type="caution">
    <text evidence="3">The sequence shown here is derived from an EMBL/GenBank/DDBJ whole genome shotgun (WGS) entry which is preliminary data.</text>
</comment>
<keyword evidence="4" id="KW-1185">Reference proteome</keyword>
<dbReference type="InterPro" id="IPR007321">
    <property type="entry name" value="Transposase_28"/>
</dbReference>
<evidence type="ECO:0000313" key="4">
    <source>
        <dbReference type="Proteomes" id="UP001231189"/>
    </source>
</evidence>
<dbReference type="Pfam" id="PF04195">
    <property type="entry name" value="Transposase_28"/>
    <property type="match status" value="1"/>
</dbReference>
<gene>
    <name evidence="3" type="ORF">QYE76_048313</name>
</gene>
<organism evidence="3 4">
    <name type="scientific">Lolium multiflorum</name>
    <name type="common">Italian ryegrass</name>
    <name type="synonym">Lolium perenne subsp. multiflorum</name>
    <dbReference type="NCBI Taxonomy" id="4521"/>
    <lineage>
        <taxon>Eukaryota</taxon>
        <taxon>Viridiplantae</taxon>
        <taxon>Streptophyta</taxon>
        <taxon>Embryophyta</taxon>
        <taxon>Tracheophyta</taxon>
        <taxon>Spermatophyta</taxon>
        <taxon>Magnoliopsida</taxon>
        <taxon>Liliopsida</taxon>
        <taxon>Poales</taxon>
        <taxon>Poaceae</taxon>
        <taxon>BOP clade</taxon>
        <taxon>Pooideae</taxon>
        <taxon>Poodae</taxon>
        <taxon>Poeae</taxon>
        <taxon>Poeae Chloroplast Group 2 (Poeae type)</taxon>
        <taxon>Loliodinae</taxon>
        <taxon>Loliinae</taxon>
        <taxon>Lolium</taxon>
    </lineage>
</organism>
<proteinExistence type="predicted"/>
<feature type="compositionally biased region" description="Pro residues" evidence="1">
    <location>
        <begin position="204"/>
        <end position="214"/>
    </location>
</feature>
<name>A0AAD8UXG2_LOLMU</name>
<dbReference type="EMBL" id="JAUUTY010001194">
    <property type="protein sequence ID" value="KAK1561305.1"/>
    <property type="molecule type" value="Genomic_DNA"/>
</dbReference>
<feature type="domain" description="Transposase (putative) gypsy type" evidence="2">
    <location>
        <begin position="23"/>
        <end position="88"/>
    </location>
</feature>
<dbReference type="AlphaFoldDB" id="A0AAD8UXG2"/>
<dbReference type="PANTHER" id="PTHR33026:SF7">
    <property type="entry name" value="OS03G0100275 PROTEIN"/>
    <property type="match status" value="1"/>
</dbReference>
<evidence type="ECO:0000259" key="2">
    <source>
        <dbReference type="Pfam" id="PF04195"/>
    </source>
</evidence>
<evidence type="ECO:0000256" key="1">
    <source>
        <dbReference type="SAM" id="MobiDB-lite"/>
    </source>
</evidence>
<reference evidence="3" key="1">
    <citation type="submission" date="2023-07" db="EMBL/GenBank/DDBJ databases">
        <title>A chromosome-level genome assembly of Lolium multiflorum.</title>
        <authorList>
            <person name="Chen Y."/>
            <person name="Copetti D."/>
            <person name="Kolliker R."/>
            <person name="Studer B."/>
        </authorList>
    </citation>
    <scope>NUCLEOTIDE SEQUENCE</scope>
    <source>
        <strain evidence="3">02402/16</strain>
        <tissue evidence="3">Leaf</tissue>
    </source>
</reference>
<dbReference type="PANTHER" id="PTHR33026">
    <property type="entry name" value="OS06G0360600 PROTEIN"/>
    <property type="match status" value="1"/>
</dbReference>